<feature type="transmembrane region" description="Helical" evidence="6">
    <location>
        <begin position="320"/>
        <end position="338"/>
    </location>
</feature>
<feature type="transmembrane region" description="Helical" evidence="6">
    <location>
        <begin position="272"/>
        <end position="295"/>
    </location>
</feature>
<feature type="transmembrane region" description="Helical" evidence="6">
    <location>
        <begin position="182"/>
        <end position="202"/>
    </location>
</feature>
<proteinExistence type="predicted"/>
<dbReference type="GO" id="GO:0022857">
    <property type="term" value="F:transmembrane transporter activity"/>
    <property type="evidence" value="ECO:0007669"/>
    <property type="project" value="InterPro"/>
</dbReference>
<evidence type="ECO:0000256" key="6">
    <source>
        <dbReference type="SAM" id="Phobius"/>
    </source>
</evidence>
<dbReference type="Gene3D" id="1.20.1740.10">
    <property type="entry name" value="Amino acid/polyamine transporter I"/>
    <property type="match status" value="1"/>
</dbReference>
<keyword evidence="5 6" id="KW-0472">Membrane</keyword>
<evidence type="ECO:0000313" key="8">
    <source>
        <dbReference type="Proteomes" id="UP000026739"/>
    </source>
</evidence>
<feature type="transmembrane region" description="Helical" evidence="6">
    <location>
        <begin position="37"/>
        <end position="61"/>
    </location>
</feature>
<accession>A0A059KT00</accession>
<feature type="transmembrane region" description="Helical" evidence="6">
    <location>
        <begin position="405"/>
        <end position="424"/>
    </location>
</feature>
<sequence>MLKKNALGWPKIAGLGIALVVAGQFSGWNFGLMAGGWLNMLIATLLMALLCGGLALCVAELSTALPSAGGVFVYAQSAFGPFVGYLVGVACAVALTISTGAAATFICAYTESIFGLGGWPVKIALFAVIIGIHLRGVGEAMGLTMIAGVIAVVALLTFGVAMAPHVELTNLLKMPSANAAPAISFGGIFACVPFAIWLFITVEQIGSAAEEANNPGRSMPRGILAAIGTLLVTALVVLVCAPGAGGVELVGSAGDPLYAAMTSTNAYGEASWLAKVIGCGAVFGLIATFFSLVYAASRQLFAMARDGLFPQWLGKTGKRGTPFSALLLISVIGLPMSAVEPATVMLAVVLLLNVCYLFIFGAYLRIKSSQPDLPRPFRLAAGKVIAWLGLALTLVVIAACFQLDQLMLIALAVTFALCIFNFLLRARLQGRTTVLEVQEHA</sequence>
<feature type="transmembrane region" description="Helical" evidence="6">
    <location>
        <begin position="344"/>
        <end position="364"/>
    </location>
</feature>
<gene>
    <name evidence="7" type="ORF">V466_30750</name>
</gene>
<evidence type="ECO:0000256" key="3">
    <source>
        <dbReference type="ARBA" id="ARBA00022692"/>
    </source>
</evidence>
<dbReference type="InterPro" id="IPR002293">
    <property type="entry name" value="AA/rel_permease1"/>
</dbReference>
<feature type="transmembrane region" description="Helical" evidence="6">
    <location>
        <begin position="112"/>
        <end position="134"/>
    </location>
</feature>
<feature type="transmembrane region" description="Helical" evidence="6">
    <location>
        <begin position="12"/>
        <end position="31"/>
    </location>
</feature>
<dbReference type="PANTHER" id="PTHR42770:SF7">
    <property type="entry name" value="MEMBRANE PROTEIN"/>
    <property type="match status" value="1"/>
</dbReference>
<feature type="transmembrane region" description="Helical" evidence="6">
    <location>
        <begin position="141"/>
        <end position="162"/>
    </location>
</feature>
<dbReference type="Pfam" id="PF13520">
    <property type="entry name" value="AA_permease_2"/>
    <property type="match status" value="1"/>
</dbReference>
<keyword evidence="2" id="KW-1003">Cell membrane</keyword>
<evidence type="ECO:0000256" key="5">
    <source>
        <dbReference type="ARBA" id="ARBA00023136"/>
    </source>
</evidence>
<evidence type="ECO:0000256" key="4">
    <source>
        <dbReference type="ARBA" id="ARBA00022989"/>
    </source>
</evidence>
<protein>
    <submittedName>
        <fullName evidence="7">Amino acid permease</fullName>
    </submittedName>
</protein>
<dbReference type="PANTHER" id="PTHR42770">
    <property type="entry name" value="AMINO ACID TRANSPORTER-RELATED"/>
    <property type="match status" value="1"/>
</dbReference>
<evidence type="ECO:0000313" key="7">
    <source>
        <dbReference type="EMBL" id="KDD65162.1"/>
    </source>
</evidence>
<dbReference type="Proteomes" id="UP000026739">
    <property type="component" value="Unassembled WGS sequence"/>
</dbReference>
<comment type="subcellular location">
    <subcellularLocation>
        <location evidence="1">Cell membrane</location>
        <topology evidence="1">Multi-pass membrane protein</topology>
    </subcellularLocation>
</comment>
<keyword evidence="4 6" id="KW-1133">Transmembrane helix</keyword>
<name>A0A059KT00_9PSED</name>
<comment type="caution">
    <text evidence="7">The sequence shown here is derived from an EMBL/GenBank/DDBJ whole genome shotgun (WGS) entry which is preliminary data.</text>
</comment>
<feature type="transmembrane region" description="Helical" evidence="6">
    <location>
        <begin position="82"/>
        <end position="106"/>
    </location>
</feature>
<dbReference type="PIRSF" id="PIRSF006060">
    <property type="entry name" value="AA_transporter"/>
    <property type="match status" value="1"/>
</dbReference>
<dbReference type="InterPro" id="IPR050367">
    <property type="entry name" value="APC_superfamily"/>
</dbReference>
<dbReference type="EMBL" id="AZQQ01000110">
    <property type="protein sequence ID" value="KDD65162.1"/>
    <property type="molecule type" value="Genomic_DNA"/>
</dbReference>
<dbReference type="AlphaFoldDB" id="A0A059KT00"/>
<dbReference type="RefSeq" id="WP_033062080.1">
    <property type="nucleotide sequence ID" value="NZ_AZQQ01000110.1"/>
</dbReference>
<evidence type="ECO:0000256" key="1">
    <source>
        <dbReference type="ARBA" id="ARBA00004651"/>
    </source>
</evidence>
<feature type="transmembrane region" description="Helical" evidence="6">
    <location>
        <begin position="223"/>
        <end position="244"/>
    </location>
</feature>
<organism evidence="7 8">
    <name type="scientific">Pseudomonas mandelii PD30</name>
    <dbReference type="NCBI Taxonomy" id="1419583"/>
    <lineage>
        <taxon>Bacteria</taxon>
        <taxon>Pseudomonadati</taxon>
        <taxon>Pseudomonadota</taxon>
        <taxon>Gammaproteobacteria</taxon>
        <taxon>Pseudomonadales</taxon>
        <taxon>Pseudomonadaceae</taxon>
        <taxon>Pseudomonas</taxon>
    </lineage>
</organism>
<feature type="transmembrane region" description="Helical" evidence="6">
    <location>
        <begin position="376"/>
        <end position="399"/>
    </location>
</feature>
<dbReference type="GO" id="GO:0005886">
    <property type="term" value="C:plasma membrane"/>
    <property type="evidence" value="ECO:0007669"/>
    <property type="project" value="UniProtKB-SubCell"/>
</dbReference>
<evidence type="ECO:0000256" key="2">
    <source>
        <dbReference type="ARBA" id="ARBA00022475"/>
    </source>
</evidence>
<reference evidence="7 8" key="1">
    <citation type="submission" date="2013-12" db="EMBL/GenBank/DDBJ databases">
        <authorList>
            <person name="Formusa P.A."/>
            <person name="Habash M."/>
            <person name="Lee H."/>
            <person name="Trevors J.T."/>
        </authorList>
    </citation>
    <scope>NUCLEOTIDE SEQUENCE [LARGE SCALE GENOMIC DNA]</scope>
    <source>
        <strain evidence="7 8">PD30</strain>
    </source>
</reference>
<dbReference type="eggNOG" id="COG0531">
    <property type="taxonomic scope" value="Bacteria"/>
</dbReference>
<keyword evidence="3 6" id="KW-0812">Transmembrane</keyword>